<sequence length="313" mass="34644">TFNSSMEFTPATFTLVGIPGLKAEHTWISIPFCLMYTIIFLGNGIILHVIRIDSALHQPMYYFLAMLALVELGVSASTMPTVISIFLFGITDISFGGCLLQMCSMHSFTLMESDVLLAMSVDRFVAIYSPLRYTTILTVPRIIGIGAAIALRSVTFMLPLLFLLKRLPFCGHNTLTHSYCLHSDLIKLPCGDTRPNSILGLFVITSTFGLDSLLIVVSYALILHTVLGIASGAGRWRALNTCVSHICAVLVYYVPMISLSLMHRFGKNLPPLLQTAMANAYLFFPPVVNPIVYSIKTKEIRNSIVRTLLRKRS</sequence>
<feature type="transmembrane region" description="Helical" evidence="11">
    <location>
        <begin position="143"/>
        <end position="164"/>
    </location>
</feature>
<evidence type="ECO:0000313" key="13">
    <source>
        <dbReference type="Ensembl" id="ENSOGAP00000016343.1"/>
    </source>
</evidence>
<dbReference type="InterPro" id="IPR000725">
    <property type="entry name" value="Olfact_rcpt"/>
</dbReference>
<keyword evidence="5 11" id="KW-1133">Transmembrane helix</keyword>
<dbReference type="InterPro" id="IPR050402">
    <property type="entry name" value="OR51/52/56-like"/>
</dbReference>
<dbReference type="FunFam" id="1.20.1070.10:FF:000002">
    <property type="entry name" value="Olfactory receptor"/>
    <property type="match status" value="1"/>
</dbReference>
<dbReference type="GO" id="GO:0004930">
    <property type="term" value="F:G protein-coupled receptor activity"/>
    <property type="evidence" value="ECO:0007669"/>
    <property type="project" value="UniProtKB-KW"/>
</dbReference>
<dbReference type="PROSITE" id="PS00237">
    <property type="entry name" value="G_PROTEIN_RECEP_F1_1"/>
    <property type="match status" value="1"/>
</dbReference>
<dbReference type="CDD" id="cd15222">
    <property type="entry name" value="7tmA_OR51-like"/>
    <property type="match status" value="1"/>
</dbReference>
<evidence type="ECO:0000256" key="2">
    <source>
        <dbReference type="ARBA" id="ARBA00022606"/>
    </source>
</evidence>
<evidence type="ECO:0000256" key="1">
    <source>
        <dbReference type="ARBA" id="ARBA00004141"/>
    </source>
</evidence>
<name>H0XJQ3_OTOGA</name>
<dbReference type="PRINTS" id="PR00245">
    <property type="entry name" value="OLFACTORYR"/>
</dbReference>
<dbReference type="STRING" id="30611.ENSOGAP00000016343"/>
<dbReference type="HOGENOM" id="CLU_012526_0_0_1"/>
<dbReference type="GeneTree" id="ENSGT01150000286908"/>
<dbReference type="PANTHER" id="PTHR26450:SF81">
    <property type="entry name" value="OLFACTORY RECEPTOR 51J1"/>
    <property type="match status" value="1"/>
</dbReference>
<proteinExistence type="inferred from homology"/>
<feature type="transmembrane region" description="Helical" evidence="11">
    <location>
        <begin position="59"/>
        <end position="76"/>
    </location>
</feature>
<dbReference type="Proteomes" id="UP000005225">
    <property type="component" value="Unassembled WGS sequence"/>
</dbReference>
<dbReference type="OMA" id="IKLPCGD"/>
<dbReference type="InterPro" id="IPR017452">
    <property type="entry name" value="GPCR_Rhodpsn_7TM"/>
</dbReference>
<keyword evidence="14" id="KW-1185">Reference proteome</keyword>
<dbReference type="SUPFAM" id="SSF81321">
    <property type="entry name" value="Family A G protein-coupled receptor-like"/>
    <property type="match status" value="1"/>
</dbReference>
<evidence type="ECO:0000259" key="12">
    <source>
        <dbReference type="PROSITE" id="PS50262"/>
    </source>
</evidence>
<dbReference type="PANTHER" id="PTHR26450">
    <property type="entry name" value="OLFACTORY RECEPTOR 56B1-RELATED"/>
    <property type="match status" value="1"/>
</dbReference>
<dbReference type="GO" id="GO:0071396">
    <property type="term" value="P:cellular response to lipid"/>
    <property type="evidence" value="ECO:0007669"/>
    <property type="project" value="UniProtKB-ARBA"/>
</dbReference>
<keyword evidence="8 10" id="KW-0675">Receptor</keyword>
<organism evidence="13 14">
    <name type="scientific">Otolemur garnettii</name>
    <name type="common">Small-eared galago</name>
    <name type="synonym">Garnett's greater bushbaby</name>
    <dbReference type="NCBI Taxonomy" id="30611"/>
    <lineage>
        <taxon>Eukaryota</taxon>
        <taxon>Metazoa</taxon>
        <taxon>Chordata</taxon>
        <taxon>Craniata</taxon>
        <taxon>Vertebrata</taxon>
        <taxon>Euteleostomi</taxon>
        <taxon>Mammalia</taxon>
        <taxon>Eutheria</taxon>
        <taxon>Euarchontoglires</taxon>
        <taxon>Primates</taxon>
        <taxon>Strepsirrhini</taxon>
        <taxon>Lorisiformes</taxon>
        <taxon>Galagidae</taxon>
        <taxon>Otolemur</taxon>
    </lineage>
</organism>
<dbReference type="eggNOG" id="ENOG502QVH7">
    <property type="taxonomic scope" value="Eukaryota"/>
</dbReference>
<keyword evidence="7 11" id="KW-0472">Membrane</keyword>
<feature type="transmembrane region" description="Helical" evidence="11">
    <location>
        <begin position="82"/>
        <end position="103"/>
    </location>
</feature>
<dbReference type="InParanoid" id="H0XJQ3"/>
<keyword evidence="11" id="KW-1003">Cell membrane</keyword>
<keyword evidence="2 11" id="KW-0716">Sensory transduction</keyword>
<evidence type="ECO:0000256" key="8">
    <source>
        <dbReference type="ARBA" id="ARBA00023170"/>
    </source>
</evidence>
<keyword evidence="3 10" id="KW-0812">Transmembrane</keyword>
<dbReference type="GO" id="GO:0004984">
    <property type="term" value="F:olfactory receptor activity"/>
    <property type="evidence" value="ECO:0007669"/>
    <property type="project" value="InterPro"/>
</dbReference>
<comment type="similarity">
    <text evidence="10">Belongs to the G-protein coupled receptor 1 family.</text>
</comment>
<dbReference type="PRINTS" id="PR00237">
    <property type="entry name" value="GPCRRHODOPSN"/>
</dbReference>
<evidence type="ECO:0000256" key="11">
    <source>
        <dbReference type="RuleBase" id="RU363047"/>
    </source>
</evidence>
<evidence type="ECO:0000256" key="7">
    <source>
        <dbReference type="ARBA" id="ARBA00023136"/>
    </source>
</evidence>
<dbReference type="PROSITE" id="PS50262">
    <property type="entry name" value="G_PROTEIN_RECEP_F1_2"/>
    <property type="match status" value="1"/>
</dbReference>
<feature type="transmembrane region" description="Helical" evidence="11">
    <location>
        <begin position="198"/>
        <end position="223"/>
    </location>
</feature>
<evidence type="ECO:0000313" key="14">
    <source>
        <dbReference type="Proteomes" id="UP000005225"/>
    </source>
</evidence>
<evidence type="ECO:0000256" key="5">
    <source>
        <dbReference type="ARBA" id="ARBA00022989"/>
    </source>
</evidence>
<keyword evidence="9 10" id="KW-0807">Transducer</keyword>
<dbReference type="Pfam" id="PF13853">
    <property type="entry name" value="7tm_4"/>
    <property type="match status" value="1"/>
</dbReference>
<feature type="transmembrane region" description="Helical" evidence="11">
    <location>
        <begin position="243"/>
        <end position="262"/>
    </location>
</feature>
<dbReference type="Ensembl" id="ENSOGAT00000026044.1">
    <property type="protein sequence ID" value="ENSOGAP00000016343.1"/>
    <property type="gene ID" value="ENSOGAG00000034894.1"/>
</dbReference>
<accession>H0XJQ3</accession>
<dbReference type="EMBL" id="AAQR03001526">
    <property type="status" value="NOT_ANNOTATED_CDS"/>
    <property type="molecule type" value="Genomic_DNA"/>
</dbReference>
<reference evidence="13" key="2">
    <citation type="submission" date="2025-08" db="UniProtKB">
        <authorList>
            <consortium name="Ensembl"/>
        </authorList>
    </citation>
    <scope>IDENTIFICATION</scope>
</reference>
<evidence type="ECO:0000256" key="9">
    <source>
        <dbReference type="ARBA" id="ARBA00023224"/>
    </source>
</evidence>
<feature type="domain" description="G-protein coupled receptors family 1 profile" evidence="12">
    <location>
        <begin position="42"/>
        <end position="293"/>
    </location>
</feature>
<evidence type="ECO:0000256" key="3">
    <source>
        <dbReference type="ARBA" id="ARBA00022692"/>
    </source>
</evidence>
<reference evidence="14" key="1">
    <citation type="submission" date="2011-03" db="EMBL/GenBank/DDBJ databases">
        <title>Version 3 of the genome sequence of Otolemur garnettii (Bushbaby).</title>
        <authorList>
            <consortium name="The Broad Institute Genome Sequencing Platform"/>
            <person name="Di Palma F."/>
            <person name="Johnson J."/>
            <person name="Lander E.S."/>
            <person name="Lindblad-Toh K."/>
            <person name="Jaffe D.B."/>
            <person name="Gnerre S."/>
            <person name="MacCallum I."/>
            <person name="Przybylski D."/>
            <person name="Ribeiro F.J."/>
            <person name="Burton J.N."/>
            <person name="Walker B.J."/>
            <person name="Sharpe T."/>
            <person name="Hall G."/>
        </authorList>
    </citation>
    <scope>NUCLEOTIDE SEQUENCE [LARGE SCALE GENOMIC DNA]</scope>
</reference>
<evidence type="ECO:0000256" key="10">
    <source>
        <dbReference type="RuleBase" id="RU000688"/>
    </source>
</evidence>
<dbReference type="InterPro" id="IPR000276">
    <property type="entry name" value="GPCR_Rhodpsn"/>
</dbReference>
<reference evidence="13" key="3">
    <citation type="submission" date="2025-09" db="UniProtKB">
        <authorList>
            <consortium name="Ensembl"/>
        </authorList>
    </citation>
    <scope>IDENTIFICATION</scope>
</reference>
<dbReference type="AlphaFoldDB" id="H0XJQ3"/>
<feature type="transmembrane region" description="Helical" evidence="11">
    <location>
        <begin position="27"/>
        <end position="47"/>
    </location>
</feature>
<comment type="subcellular location">
    <subcellularLocation>
        <location evidence="11">Cell membrane</location>
        <topology evidence="11">Multi-pass membrane protein</topology>
    </subcellularLocation>
    <subcellularLocation>
        <location evidence="1">Membrane</location>
        <topology evidence="1">Multi-pass membrane protein</topology>
    </subcellularLocation>
</comment>
<dbReference type="GO" id="GO:0005886">
    <property type="term" value="C:plasma membrane"/>
    <property type="evidence" value="ECO:0007669"/>
    <property type="project" value="UniProtKB-SubCell"/>
</dbReference>
<dbReference type="Gene3D" id="1.20.1070.10">
    <property type="entry name" value="Rhodopsin 7-helix transmembrane proteins"/>
    <property type="match status" value="1"/>
</dbReference>
<protein>
    <recommendedName>
        <fullName evidence="11">Olfactory receptor</fullName>
    </recommendedName>
</protein>
<dbReference type="FunCoup" id="H0XJQ3">
    <property type="interactions" value="15"/>
</dbReference>
<keyword evidence="4 11" id="KW-0552">Olfaction</keyword>
<evidence type="ECO:0000256" key="6">
    <source>
        <dbReference type="ARBA" id="ARBA00023040"/>
    </source>
</evidence>
<keyword evidence="6 10" id="KW-0297">G-protein coupled receptor</keyword>
<evidence type="ECO:0000256" key="4">
    <source>
        <dbReference type="ARBA" id="ARBA00022725"/>
    </source>
</evidence>